<name>A0A0A9H9E4_ARUDO</name>
<organism evidence="1">
    <name type="scientific">Arundo donax</name>
    <name type="common">Giant reed</name>
    <name type="synonym">Donax arundinaceus</name>
    <dbReference type="NCBI Taxonomy" id="35708"/>
    <lineage>
        <taxon>Eukaryota</taxon>
        <taxon>Viridiplantae</taxon>
        <taxon>Streptophyta</taxon>
        <taxon>Embryophyta</taxon>
        <taxon>Tracheophyta</taxon>
        <taxon>Spermatophyta</taxon>
        <taxon>Magnoliopsida</taxon>
        <taxon>Liliopsida</taxon>
        <taxon>Poales</taxon>
        <taxon>Poaceae</taxon>
        <taxon>PACMAD clade</taxon>
        <taxon>Arundinoideae</taxon>
        <taxon>Arundineae</taxon>
        <taxon>Arundo</taxon>
    </lineage>
</organism>
<dbReference type="EMBL" id="GBRH01164524">
    <property type="protein sequence ID" value="JAE33372.1"/>
    <property type="molecule type" value="Transcribed_RNA"/>
</dbReference>
<dbReference type="AlphaFoldDB" id="A0A0A9H9E4"/>
<accession>A0A0A9H9E4</accession>
<proteinExistence type="predicted"/>
<sequence length="52" mass="6248">MRPWGLDQHNYFDTIILRLYIVFRTEFCFLNAYMVLATKCGIAMFCYVLCRS</sequence>
<protein>
    <submittedName>
        <fullName evidence="1">Uncharacterized protein</fullName>
    </submittedName>
</protein>
<reference evidence="1" key="2">
    <citation type="journal article" date="2015" name="Data Brief">
        <title>Shoot transcriptome of the giant reed, Arundo donax.</title>
        <authorList>
            <person name="Barrero R.A."/>
            <person name="Guerrero F.D."/>
            <person name="Moolhuijzen P."/>
            <person name="Goolsby J.A."/>
            <person name="Tidwell J."/>
            <person name="Bellgard S.E."/>
            <person name="Bellgard M.I."/>
        </authorList>
    </citation>
    <scope>NUCLEOTIDE SEQUENCE</scope>
    <source>
        <tissue evidence="1">Shoot tissue taken approximately 20 cm above the soil surface</tissue>
    </source>
</reference>
<reference evidence="1" key="1">
    <citation type="submission" date="2014-09" db="EMBL/GenBank/DDBJ databases">
        <authorList>
            <person name="Magalhaes I.L.F."/>
            <person name="Oliveira U."/>
            <person name="Santos F.R."/>
            <person name="Vidigal T.H.D.A."/>
            <person name="Brescovit A.D."/>
            <person name="Santos A.J."/>
        </authorList>
    </citation>
    <scope>NUCLEOTIDE SEQUENCE</scope>
    <source>
        <tissue evidence="1">Shoot tissue taken approximately 20 cm above the soil surface</tissue>
    </source>
</reference>
<evidence type="ECO:0000313" key="1">
    <source>
        <dbReference type="EMBL" id="JAE33372.1"/>
    </source>
</evidence>